<dbReference type="SMART" id="SM00656">
    <property type="entry name" value="Amb_all"/>
    <property type="match status" value="1"/>
</dbReference>
<keyword evidence="2" id="KW-0624">Polysaccharide degradation</keyword>
<dbReference type="GO" id="GO:0000272">
    <property type="term" value="P:polysaccharide catabolic process"/>
    <property type="evidence" value="ECO:0007669"/>
    <property type="project" value="UniProtKB-KW"/>
</dbReference>
<dbReference type="InterPro" id="IPR002022">
    <property type="entry name" value="Pec_lyase"/>
</dbReference>
<dbReference type="Pfam" id="PF00544">
    <property type="entry name" value="Pectate_lyase_4"/>
    <property type="match status" value="1"/>
</dbReference>
<accession>A0A0K9GPL6</accession>
<comment type="similarity">
    <text evidence="2">Belongs to the polysaccharide lyase 1 family.</text>
</comment>
<comment type="subcellular location">
    <subcellularLocation>
        <location evidence="2">Secreted</location>
    </subcellularLocation>
</comment>
<evidence type="ECO:0000256" key="2">
    <source>
        <dbReference type="RuleBase" id="RU361173"/>
    </source>
</evidence>
<evidence type="ECO:0000259" key="3">
    <source>
        <dbReference type="SMART" id="SM00656"/>
    </source>
</evidence>
<dbReference type="EMBL" id="LFZW01000001">
    <property type="protein sequence ID" value="KMY48588.1"/>
    <property type="molecule type" value="Genomic_DNA"/>
</dbReference>
<sequence>MKKVVGFVLMLALIFSGDFTSEASSRSLGNEVLSKNDGWASYGEGTTGGAKADKNQIYTVSTKRDLIQALGGNNATNGKNATSKIIYVKGKIELNVDLNNQPVGAEYYADPAYDFSGYLNAYDPMVWGYSEEVYGPFEEARARSQKKQKNEMVINIGSNTTIVGVGKDAKIKGGSLMLNNVENIIIRNIEFEAPVDFFPQWDPTDGEYGEWNSEYDNISIINGTHHVWIDHNTFSDGENTDKSFGTYFGRLYQKHDGLLDITNGSNYVTVSYNIFKDHDKVSLIGSSDSRISDRETLKVTLHHNHYQNLTQRLPRVRFGEVHVYNNFYEFQQNATYGFDYAIGVGQESKLYVQNNYFKFDFAIDPSKILKYWKGTSIYEDGSIVQVKKSAQRVDLIQAFNQANEVQFNEEVGWKPERYTNIHPTMTVPILVNLKAGSGKLF</sequence>
<dbReference type="GO" id="GO:0005576">
    <property type="term" value="C:extracellular region"/>
    <property type="evidence" value="ECO:0007669"/>
    <property type="project" value="UniProtKB-SubCell"/>
</dbReference>
<dbReference type="PATRIC" id="fig|1679170.3.peg.587"/>
<dbReference type="PANTHER" id="PTHR31683">
    <property type="entry name" value="PECTATE LYASE 18-RELATED"/>
    <property type="match status" value="1"/>
</dbReference>
<dbReference type="InterPro" id="IPR012334">
    <property type="entry name" value="Pectin_lyas_fold"/>
</dbReference>
<keyword evidence="2" id="KW-0119">Carbohydrate metabolism</keyword>
<keyword evidence="2" id="KW-0964">Secreted</keyword>
<keyword evidence="5" id="KW-1185">Reference proteome</keyword>
<dbReference type="GO" id="GO:0030570">
    <property type="term" value="F:pectate lyase activity"/>
    <property type="evidence" value="ECO:0007669"/>
    <property type="project" value="InterPro"/>
</dbReference>
<protein>
    <recommendedName>
        <fullName evidence="3">Pectate lyase domain-containing protein</fullName>
    </recommendedName>
</protein>
<dbReference type="InterPro" id="IPR045032">
    <property type="entry name" value="PEL"/>
</dbReference>
<feature type="domain" description="Pectate lyase" evidence="3">
    <location>
        <begin position="124"/>
        <end position="363"/>
    </location>
</feature>
<gene>
    <name evidence="4" type="ORF">AC625_02880</name>
</gene>
<dbReference type="Gene3D" id="2.160.20.10">
    <property type="entry name" value="Single-stranded right-handed beta-helix, Pectin lyase-like"/>
    <property type="match status" value="1"/>
</dbReference>
<dbReference type="PANTHER" id="PTHR31683:SF18">
    <property type="entry name" value="PECTATE LYASE 21-RELATED"/>
    <property type="match status" value="1"/>
</dbReference>
<dbReference type="SUPFAM" id="SSF51126">
    <property type="entry name" value="Pectin lyase-like"/>
    <property type="match status" value="1"/>
</dbReference>
<comment type="caution">
    <text evidence="4">The sequence shown here is derived from an EMBL/GenBank/DDBJ whole genome shotgun (WGS) entry which is preliminary data.</text>
</comment>
<reference evidence="5" key="1">
    <citation type="submission" date="2015-07" db="EMBL/GenBank/DDBJ databases">
        <title>Genome sequencing project for genomic taxonomy and phylogenomics of Bacillus-like bacteria.</title>
        <authorList>
            <person name="Liu B."/>
            <person name="Wang J."/>
            <person name="Zhu Y."/>
            <person name="Liu G."/>
            <person name="Chen Q."/>
            <person name="Chen Z."/>
            <person name="Lan J."/>
            <person name="Che J."/>
            <person name="Ge C."/>
            <person name="Shi H."/>
            <person name="Pan Z."/>
            <person name="Liu X."/>
        </authorList>
    </citation>
    <scope>NUCLEOTIDE SEQUENCE [LARGE SCALE GENOMIC DNA]</scope>
    <source>
        <strain evidence="5">FJAT-27997</strain>
    </source>
</reference>
<dbReference type="AlphaFoldDB" id="A0A0K9GPL6"/>
<dbReference type="InterPro" id="IPR011050">
    <property type="entry name" value="Pectin_lyase_fold/virulence"/>
</dbReference>
<dbReference type="Proteomes" id="UP000037146">
    <property type="component" value="Unassembled WGS sequence"/>
</dbReference>
<name>A0A0K9GPL6_9BACI</name>
<dbReference type="STRING" id="1679170.AC625_02880"/>
<dbReference type="RefSeq" id="WP_053177988.1">
    <property type="nucleotide sequence ID" value="NZ_LFZW01000001.1"/>
</dbReference>
<organism evidence="4 5">
    <name type="scientific">Peribacillus loiseleuriae</name>
    <dbReference type="NCBI Taxonomy" id="1679170"/>
    <lineage>
        <taxon>Bacteria</taxon>
        <taxon>Bacillati</taxon>
        <taxon>Bacillota</taxon>
        <taxon>Bacilli</taxon>
        <taxon>Bacillales</taxon>
        <taxon>Bacillaceae</taxon>
        <taxon>Peribacillus</taxon>
    </lineage>
</organism>
<evidence type="ECO:0000313" key="5">
    <source>
        <dbReference type="Proteomes" id="UP000037146"/>
    </source>
</evidence>
<proteinExistence type="inferred from homology"/>
<keyword evidence="1 2" id="KW-0456">Lyase</keyword>
<evidence type="ECO:0000256" key="1">
    <source>
        <dbReference type="ARBA" id="ARBA00023239"/>
    </source>
</evidence>
<evidence type="ECO:0000313" key="4">
    <source>
        <dbReference type="EMBL" id="KMY48588.1"/>
    </source>
</evidence>